<evidence type="ECO:0000313" key="3">
    <source>
        <dbReference type="EMBL" id="RLN31245.1"/>
    </source>
</evidence>
<dbReference type="EMBL" id="PQIB02000003">
    <property type="protein sequence ID" value="RLN31245.1"/>
    <property type="molecule type" value="Genomic_DNA"/>
</dbReference>
<dbReference type="InterPro" id="IPR036047">
    <property type="entry name" value="F-box-like_dom_sf"/>
</dbReference>
<dbReference type="Gene3D" id="3.80.10.10">
    <property type="entry name" value="Ribonuclease Inhibitor"/>
    <property type="match status" value="1"/>
</dbReference>
<dbReference type="SUPFAM" id="SSF52047">
    <property type="entry name" value="RNI-like"/>
    <property type="match status" value="1"/>
</dbReference>
<organism evidence="3 4">
    <name type="scientific">Panicum miliaceum</name>
    <name type="common">Proso millet</name>
    <name type="synonym">Broomcorn millet</name>
    <dbReference type="NCBI Taxonomy" id="4540"/>
    <lineage>
        <taxon>Eukaryota</taxon>
        <taxon>Viridiplantae</taxon>
        <taxon>Streptophyta</taxon>
        <taxon>Embryophyta</taxon>
        <taxon>Tracheophyta</taxon>
        <taxon>Spermatophyta</taxon>
        <taxon>Magnoliopsida</taxon>
        <taxon>Liliopsida</taxon>
        <taxon>Poales</taxon>
        <taxon>Poaceae</taxon>
        <taxon>PACMAD clade</taxon>
        <taxon>Panicoideae</taxon>
        <taxon>Panicodae</taxon>
        <taxon>Paniceae</taxon>
        <taxon>Panicinae</taxon>
        <taxon>Panicum</taxon>
        <taxon>Panicum sect. Panicum</taxon>
    </lineage>
</organism>
<dbReference type="Pfam" id="PF24758">
    <property type="entry name" value="LRR_At5g56370"/>
    <property type="match status" value="1"/>
</dbReference>
<protein>
    <recommendedName>
        <fullName evidence="5">F-box domain-containing protein</fullName>
    </recommendedName>
</protein>
<sequence length="319" mass="34293">MLGDDVLGHVLSFLPAAEAARVATLSRRWRHIFAAVHTISFTAVRSRLFVNAVSAALYGRHRGAHTTGAPLRGLRVAFDEFEAADIALVTCSGLVALCELRNRGGLGNCHRLSSGTESSSLEDPSCVPSEKQWWTVTLMKRSPTCRVRGVVGSDEHCLVVPGEVASAVMGWLRDVDEPIVVIGDGERAAVDGWLSYAALQAVGELNIDLRLGHEPICGRAYTLRRRGDPTPDLPHASDGHVLYKYDVPRSLFTCAALRSLRLGSCWLDPPAAIALPSLDTLQLSGVTGLTGAEHVQRLVAACPRLADLTLEACARPPRP</sequence>
<gene>
    <name evidence="3" type="ORF">C2845_PM05G18330</name>
</gene>
<reference evidence="4" key="1">
    <citation type="journal article" date="2019" name="Nat. Commun.">
        <title>The genome of broomcorn millet.</title>
        <authorList>
            <person name="Zou C."/>
            <person name="Miki D."/>
            <person name="Li D."/>
            <person name="Tang Q."/>
            <person name="Xiao L."/>
            <person name="Rajput S."/>
            <person name="Deng P."/>
            <person name="Jia W."/>
            <person name="Huang R."/>
            <person name="Zhang M."/>
            <person name="Sun Y."/>
            <person name="Hu J."/>
            <person name="Fu X."/>
            <person name="Schnable P.S."/>
            <person name="Li F."/>
            <person name="Zhang H."/>
            <person name="Feng B."/>
            <person name="Zhu X."/>
            <person name="Liu R."/>
            <person name="Schnable J.C."/>
            <person name="Zhu J.-K."/>
            <person name="Zhang H."/>
        </authorList>
    </citation>
    <scope>NUCLEOTIDE SEQUENCE [LARGE SCALE GENOMIC DNA]</scope>
</reference>
<dbReference type="PANTHER" id="PTHR31639">
    <property type="entry name" value="F-BOX PROTEIN-LIKE"/>
    <property type="match status" value="1"/>
</dbReference>
<name>A0A3L6T5S1_PANMI</name>
<dbReference type="Proteomes" id="UP000275267">
    <property type="component" value="Unassembled WGS sequence"/>
</dbReference>
<evidence type="ECO:0008006" key="5">
    <source>
        <dbReference type="Google" id="ProtNLM"/>
    </source>
</evidence>
<dbReference type="InterPro" id="IPR055411">
    <property type="entry name" value="LRR_FXL15/At3g58940/PEG3-like"/>
</dbReference>
<dbReference type="Pfam" id="PF00646">
    <property type="entry name" value="F-box"/>
    <property type="match status" value="1"/>
</dbReference>
<dbReference type="InterPro" id="IPR032675">
    <property type="entry name" value="LRR_dom_sf"/>
</dbReference>
<dbReference type="STRING" id="4540.A0A3L6T5S1"/>
<feature type="domain" description="F-box" evidence="1">
    <location>
        <begin position="2"/>
        <end position="33"/>
    </location>
</feature>
<dbReference type="SUPFAM" id="SSF81383">
    <property type="entry name" value="F-box domain"/>
    <property type="match status" value="1"/>
</dbReference>
<evidence type="ECO:0000259" key="1">
    <source>
        <dbReference type="Pfam" id="PF00646"/>
    </source>
</evidence>
<keyword evidence="4" id="KW-1185">Reference proteome</keyword>
<dbReference type="PANTHER" id="PTHR31639:SF289">
    <property type="entry name" value="F-BOX DOMAIN CONTAINING PROTEIN"/>
    <property type="match status" value="1"/>
</dbReference>
<comment type="caution">
    <text evidence="3">The sequence shown here is derived from an EMBL/GenBank/DDBJ whole genome shotgun (WGS) entry which is preliminary data.</text>
</comment>
<proteinExistence type="predicted"/>
<feature type="domain" description="F-box/LRR-repeat protein 15/At3g58940/PEG3-like LRR" evidence="2">
    <location>
        <begin position="245"/>
        <end position="314"/>
    </location>
</feature>
<dbReference type="InterPro" id="IPR001810">
    <property type="entry name" value="F-box_dom"/>
</dbReference>
<dbReference type="OrthoDB" id="677997at2759"/>
<accession>A0A3L6T5S1</accession>
<dbReference type="AlphaFoldDB" id="A0A3L6T5S1"/>
<evidence type="ECO:0000313" key="4">
    <source>
        <dbReference type="Proteomes" id="UP000275267"/>
    </source>
</evidence>
<evidence type="ECO:0000259" key="2">
    <source>
        <dbReference type="Pfam" id="PF24758"/>
    </source>
</evidence>